<name>A0A268A706_9BACI</name>
<feature type="transmembrane region" description="Helical" evidence="5">
    <location>
        <begin position="298"/>
        <end position="317"/>
    </location>
</feature>
<dbReference type="PANTHER" id="PTHR22550">
    <property type="entry name" value="SPORE GERMINATION PROTEIN"/>
    <property type="match status" value="1"/>
</dbReference>
<dbReference type="Pfam" id="PF03323">
    <property type="entry name" value="GerA"/>
    <property type="match status" value="1"/>
</dbReference>
<dbReference type="AlphaFoldDB" id="A0A268A706"/>
<evidence type="ECO:0000313" key="6">
    <source>
        <dbReference type="EMBL" id="PAD19907.1"/>
    </source>
</evidence>
<gene>
    <name evidence="6" type="ORF">CHH64_15840</name>
</gene>
<dbReference type="EMBL" id="NPBV01000027">
    <property type="protein sequence ID" value="PAD19907.1"/>
    <property type="molecule type" value="Genomic_DNA"/>
</dbReference>
<accession>A0A268A706</accession>
<dbReference type="Proteomes" id="UP000216013">
    <property type="component" value="Unassembled WGS sequence"/>
</dbReference>
<evidence type="ECO:0000256" key="1">
    <source>
        <dbReference type="ARBA" id="ARBA00004141"/>
    </source>
</evidence>
<feature type="transmembrane region" description="Helical" evidence="5">
    <location>
        <begin position="420"/>
        <end position="444"/>
    </location>
</feature>
<feature type="transmembrane region" description="Helical" evidence="5">
    <location>
        <begin position="387"/>
        <end position="408"/>
    </location>
</feature>
<evidence type="ECO:0000256" key="5">
    <source>
        <dbReference type="SAM" id="Phobius"/>
    </source>
</evidence>
<evidence type="ECO:0000256" key="4">
    <source>
        <dbReference type="PIRNR" id="PIRNR005690"/>
    </source>
</evidence>
<dbReference type="InterPro" id="IPR004995">
    <property type="entry name" value="Spore_Ger"/>
</dbReference>
<evidence type="ECO:0000313" key="7">
    <source>
        <dbReference type="Proteomes" id="UP000216013"/>
    </source>
</evidence>
<evidence type="ECO:0000256" key="2">
    <source>
        <dbReference type="ARBA" id="ARBA00005278"/>
    </source>
</evidence>
<keyword evidence="5" id="KW-0812">Transmembrane</keyword>
<dbReference type="PANTHER" id="PTHR22550:SF5">
    <property type="entry name" value="LEUCINE ZIPPER PROTEIN 4"/>
    <property type="match status" value="1"/>
</dbReference>
<comment type="caution">
    <text evidence="6">The sequence shown here is derived from an EMBL/GenBank/DDBJ whole genome shotgun (WGS) entry which is preliminary data.</text>
</comment>
<dbReference type="GO" id="GO:0005886">
    <property type="term" value="C:plasma membrane"/>
    <property type="evidence" value="ECO:0007669"/>
    <property type="project" value="UniProtKB-SubCell"/>
</dbReference>
<dbReference type="PIRSF" id="PIRSF005690">
    <property type="entry name" value="GerBA"/>
    <property type="match status" value="1"/>
</dbReference>
<evidence type="ECO:0000256" key="3">
    <source>
        <dbReference type="ARBA" id="ARBA00023136"/>
    </source>
</evidence>
<keyword evidence="5" id="KW-1133">Transmembrane helix</keyword>
<sequence length="493" mass="55716">MFPWQKKKKTEAVGKRKNTKISRSLKENVAYLEEQYLYGTNFDFNSKELRGSTGRYHLFYYSTIIDTKQLNEHIVTPLLETKRDIPVPRIVTLSSLSSVKNMDEVEKGLSAGCVIIFKEGMSEAFEAKIDDFKHRAVEKPENEKTIKGPKESFTESLPVNISIFRKQIPSKDLIVENISVGTRPAMPVSLVYARDLVNEEILENIKQRIKKITAGNIRNIEILEQFLEERPASLFPTMLYTERPDNAGNYIMEGFVAIMMENSSSCLIAPITIWSFFHSPEDRYLRWAFGNFSRLVRAIAYFITLFVSATYVAITNYHSQLIPIDLLLAIAASRERVPLPIVFEILLMEVAFELIREAGIRIPSPLGPTIGIVGALILGQAAVEANIVSPIVVIIVALSGLSSFAAANYSINHTLRISRFLFIVAASMYGLLSLLGAILLWVAYVVSINSFGVSYFAPATPTNRSPRDTFFRMILKKEKWRPGFLNPKDWDKH</sequence>
<dbReference type="GO" id="GO:0009847">
    <property type="term" value="P:spore germination"/>
    <property type="evidence" value="ECO:0007669"/>
    <property type="project" value="UniProtKB-UniRule"/>
</dbReference>
<comment type="subcellular location">
    <subcellularLocation>
        <location evidence="4">Cell membrane</location>
    </subcellularLocation>
    <subcellularLocation>
        <location evidence="1">Membrane</location>
        <topology evidence="1">Multi-pass membrane protein</topology>
    </subcellularLocation>
</comment>
<comment type="similarity">
    <text evidence="2 4">Belongs to the GerABKA family.</text>
</comment>
<dbReference type="InterPro" id="IPR050768">
    <property type="entry name" value="UPF0353/GerABKA_families"/>
</dbReference>
<organism evidence="6 7">
    <name type="scientific">Terribacillus saccharophilus</name>
    <dbReference type="NCBI Taxonomy" id="361277"/>
    <lineage>
        <taxon>Bacteria</taxon>
        <taxon>Bacillati</taxon>
        <taxon>Bacillota</taxon>
        <taxon>Bacilli</taxon>
        <taxon>Bacillales</taxon>
        <taxon>Bacillaceae</taxon>
        <taxon>Terribacillus</taxon>
    </lineage>
</organism>
<proteinExistence type="inferred from homology"/>
<keyword evidence="3 4" id="KW-0472">Membrane</keyword>
<protein>
    <submittedName>
        <fullName evidence="6">Spore germination protein</fullName>
    </submittedName>
</protein>
<reference evidence="6 7" key="1">
    <citation type="submission" date="2017-07" db="EMBL/GenBank/DDBJ databases">
        <title>Isolation and whole genome analysis of endospore-forming bacteria from heroin.</title>
        <authorList>
            <person name="Kalinowski J."/>
            <person name="Ahrens B."/>
            <person name="Al-Dilaimi A."/>
            <person name="Winkler A."/>
            <person name="Wibberg D."/>
            <person name="Schleenbecker U."/>
            <person name="Ruckert C."/>
            <person name="Wolfel R."/>
            <person name="Grass G."/>
        </authorList>
    </citation>
    <scope>NUCLEOTIDE SEQUENCE [LARGE SCALE GENOMIC DNA]</scope>
    <source>
        <strain evidence="6 7">7528</strain>
    </source>
</reference>